<dbReference type="PANTHER" id="PTHR12905">
    <property type="entry name" value="METALLOPHOSPHOESTERASE"/>
    <property type="match status" value="1"/>
</dbReference>
<dbReference type="InterPro" id="IPR004843">
    <property type="entry name" value="Calcineurin-like_PHP"/>
</dbReference>
<accession>A0AAD7HCI6</accession>
<dbReference type="AlphaFoldDB" id="A0AAD7HCI6"/>
<dbReference type="Gene3D" id="3.60.21.10">
    <property type="match status" value="1"/>
</dbReference>
<feature type="domain" description="Calcineurin-like phosphoesterase" evidence="1">
    <location>
        <begin position="57"/>
        <end position="237"/>
    </location>
</feature>
<comment type="caution">
    <text evidence="2">The sequence shown here is derived from an EMBL/GenBank/DDBJ whole genome shotgun (WGS) entry which is preliminary data.</text>
</comment>
<dbReference type="SUPFAM" id="SSF56300">
    <property type="entry name" value="Metallo-dependent phosphatases"/>
    <property type="match status" value="1"/>
</dbReference>
<name>A0AAD7HCI6_9AGAR</name>
<dbReference type="EMBL" id="JARJLG010000315">
    <property type="protein sequence ID" value="KAJ7717633.1"/>
    <property type="molecule type" value="Genomic_DNA"/>
</dbReference>
<evidence type="ECO:0000313" key="2">
    <source>
        <dbReference type="EMBL" id="KAJ7717633.1"/>
    </source>
</evidence>
<reference evidence="2" key="1">
    <citation type="submission" date="2023-03" db="EMBL/GenBank/DDBJ databases">
        <title>Massive genome expansion in bonnet fungi (Mycena s.s.) driven by repeated elements and novel gene families across ecological guilds.</title>
        <authorList>
            <consortium name="Lawrence Berkeley National Laboratory"/>
            <person name="Harder C.B."/>
            <person name="Miyauchi S."/>
            <person name="Viragh M."/>
            <person name="Kuo A."/>
            <person name="Thoen E."/>
            <person name="Andreopoulos B."/>
            <person name="Lu D."/>
            <person name="Skrede I."/>
            <person name="Drula E."/>
            <person name="Henrissat B."/>
            <person name="Morin E."/>
            <person name="Kohler A."/>
            <person name="Barry K."/>
            <person name="LaButti K."/>
            <person name="Morin E."/>
            <person name="Salamov A."/>
            <person name="Lipzen A."/>
            <person name="Mereny Z."/>
            <person name="Hegedus B."/>
            <person name="Baldrian P."/>
            <person name="Stursova M."/>
            <person name="Weitz H."/>
            <person name="Taylor A."/>
            <person name="Grigoriev I.V."/>
            <person name="Nagy L.G."/>
            <person name="Martin F."/>
            <person name="Kauserud H."/>
        </authorList>
    </citation>
    <scope>NUCLEOTIDE SEQUENCE</scope>
    <source>
        <strain evidence="2">CBHHK188m</strain>
    </source>
</reference>
<dbReference type="Pfam" id="PF00149">
    <property type="entry name" value="Metallophos"/>
    <property type="match status" value="1"/>
</dbReference>
<dbReference type="Proteomes" id="UP001215280">
    <property type="component" value="Unassembled WGS sequence"/>
</dbReference>
<organism evidence="2 3">
    <name type="scientific">Mycena maculata</name>
    <dbReference type="NCBI Taxonomy" id="230809"/>
    <lineage>
        <taxon>Eukaryota</taxon>
        <taxon>Fungi</taxon>
        <taxon>Dikarya</taxon>
        <taxon>Basidiomycota</taxon>
        <taxon>Agaricomycotina</taxon>
        <taxon>Agaricomycetes</taxon>
        <taxon>Agaricomycetidae</taxon>
        <taxon>Agaricales</taxon>
        <taxon>Marasmiineae</taxon>
        <taxon>Mycenaceae</taxon>
        <taxon>Mycena</taxon>
    </lineage>
</organism>
<evidence type="ECO:0000313" key="3">
    <source>
        <dbReference type="Proteomes" id="UP001215280"/>
    </source>
</evidence>
<proteinExistence type="predicted"/>
<gene>
    <name evidence="2" type="ORF">DFH07DRAFT_861118</name>
</gene>
<protein>
    <submittedName>
        <fullName evidence="2">Metallo-dependent phosphatase-like protein</fullName>
    </submittedName>
</protein>
<dbReference type="InterPro" id="IPR029052">
    <property type="entry name" value="Metallo-depent_PP-like"/>
</dbReference>
<dbReference type="GO" id="GO:0016787">
    <property type="term" value="F:hydrolase activity"/>
    <property type="evidence" value="ECO:0007669"/>
    <property type="project" value="InterPro"/>
</dbReference>
<sequence>MPELVLLRRARIVSPTSVVQLESPLQPLPESDSSNTHKWTRFVLLSDTHTSTFQVPAGDVLLHTGDLTQNGTFTELQTTMEWLYALPHSLKIIIAGNHDLAVHRKWYDDNWRRKRHKSKESAEAISDLLKGPRARASNVVYLQDEQYKFRVHEGGKEWAVYGSPWSPVFGNWAFGYAKKDAEALVSRFPRTDILLTHCPPQNVLDLTNSDTRAGCAALSAQVQVLRPRLHVFGHIHEARGAYVHLWDGAETLGAQNATQLDVSDNREDEDIPGTVVHLPAGQQTVFVNASNWPSGPNTWRNWEKVEVGGPAVAPIAVDLLE</sequence>
<evidence type="ECO:0000259" key="1">
    <source>
        <dbReference type="Pfam" id="PF00149"/>
    </source>
</evidence>
<dbReference type="CDD" id="cd07379">
    <property type="entry name" value="MPP_239FB"/>
    <property type="match status" value="1"/>
</dbReference>
<dbReference type="PANTHER" id="PTHR12905:SF0">
    <property type="entry name" value="CALCINEURIN-LIKE PHOSPHOESTERASE DOMAIN-CONTAINING PROTEIN"/>
    <property type="match status" value="1"/>
</dbReference>
<dbReference type="InterPro" id="IPR051693">
    <property type="entry name" value="UPF0046_metallophosphoest"/>
</dbReference>
<keyword evidence="3" id="KW-1185">Reference proteome</keyword>